<accession>A0A4R6RHZ1</accession>
<dbReference type="PANTHER" id="PTHR44591">
    <property type="entry name" value="STRESS RESPONSE REGULATOR PROTEIN 1"/>
    <property type="match status" value="1"/>
</dbReference>
<protein>
    <submittedName>
        <fullName evidence="6">Response regulator receiver domain-containing protein</fullName>
    </submittedName>
</protein>
<feature type="domain" description="Response regulatory" evidence="5">
    <location>
        <begin position="5"/>
        <end position="124"/>
    </location>
</feature>
<evidence type="ECO:0000313" key="7">
    <source>
        <dbReference type="Proteomes" id="UP000294547"/>
    </source>
</evidence>
<evidence type="ECO:0000256" key="1">
    <source>
        <dbReference type="ARBA" id="ARBA00022553"/>
    </source>
</evidence>
<dbReference type="SUPFAM" id="SSF52172">
    <property type="entry name" value="CheY-like"/>
    <property type="match status" value="2"/>
</dbReference>
<organism evidence="6 7">
    <name type="scientific">Oharaeibacter diazotrophicus</name>
    <dbReference type="NCBI Taxonomy" id="1920512"/>
    <lineage>
        <taxon>Bacteria</taxon>
        <taxon>Pseudomonadati</taxon>
        <taxon>Pseudomonadota</taxon>
        <taxon>Alphaproteobacteria</taxon>
        <taxon>Hyphomicrobiales</taxon>
        <taxon>Pleomorphomonadaceae</taxon>
        <taxon>Oharaeibacter</taxon>
    </lineage>
</organism>
<proteinExistence type="predicted"/>
<evidence type="ECO:0000256" key="3">
    <source>
        <dbReference type="ARBA" id="ARBA00023163"/>
    </source>
</evidence>
<dbReference type="CDD" id="cd17546">
    <property type="entry name" value="REC_hyHK_CKI1_RcsC-like"/>
    <property type="match status" value="1"/>
</dbReference>
<name>A0A4R6RHZ1_9HYPH</name>
<sequence>MPLLNCLVIDDSGIVRGQLREGICSVLPDCHVFEVEGALEGARFLSRFVPEVVFLDLNMPGVGGIEFLDGLDRILAGRKRPIIVSITAEINAVTLKALQDRGAYDLLPKPFDKIAIATVLLRLVQMTRMRRVLVVDDSATVRQVVRKIVQRSRFNLHVDEAACAEDAYRLFRGQGFDLAFIDMFMPDVDGLEVAGEILYTRQGVHIVMMSGDADESRRRAAAHIGVQHFLKKPFYPAQVDSVLHALYDMNDAQFLEAARHEVFTQI</sequence>
<dbReference type="EMBL" id="SNXY01000007">
    <property type="protein sequence ID" value="TDP85467.1"/>
    <property type="molecule type" value="Genomic_DNA"/>
</dbReference>
<dbReference type="RefSeq" id="WP_126541313.1">
    <property type="nucleotide sequence ID" value="NZ_BSPM01000004.1"/>
</dbReference>
<dbReference type="PANTHER" id="PTHR44591:SF3">
    <property type="entry name" value="RESPONSE REGULATORY DOMAIN-CONTAINING PROTEIN"/>
    <property type="match status" value="1"/>
</dbReference>
<dbReference type="OrthoDB" id="7979972at2"/>
<dbReference type="GO" id="GO:0000160">
    <property type="term" value="P:phosphorelay signal transduction system"/>
    <property type="evidence" value="ECO:0007669"/>
    <property type="project" value="InterPro"/>
</dbReference>
<dbReference type="InterPro" id="IPR001789">
    <property type="entry name" value="Sig_transdc_resp-reg_receiver"/>
</dbReference>
<dbReference type="SMART" id="SM00448">
    <property type="entry name" value="REC"/>
    <property type="match status" value="2"/>
</dbReference>
<feature type="modified residue" description="4-aspartylphosphate" evidence="4">
    <location>
        <position position="182"/>
    </location>
</feature>
<dbReference type="AlphaFoldDB" id="A0A4R6RHZ1"/>
<evidence type="ECO:0000259" key="5">
    <source>
        <dbReference type="PROSITE" id="PS50110"/>
    </source>
</evidence>
<dbReference type="Proteomes" id="UP000294547">
    <property type="component" value="Unassembled WGS sequence"/>
</dbReference>
<dbReference type="InterPro" id="IPR050595">
    <property type="entry name" value="Bact_response_regulator"/>
</dbReference>
<dbReference type="Pfam" id="PF00072">
    <property type="entry name" value="Response_reg"/>
    <property type="match status" value="2"/>
</dbReference>
<evidence type="ECO:0000313" key="6">
    <source>
        <dbReference type="EMBL" id="TDP85467.1"/>
    </source>
</evidence>
<keyword evidence="7" id="KW-1185">Reference proteome</keyword>
<dbReference type="PROSITE" id="PS50110">
    <property type="entry name" value="RESPONSE_REGULATORY"/>
    <property type="match status" value="2"/>
</dbReference>
<gene>
    <name evidence="6" type="ORF">EDD54_2320</name>
</gene>
<evidence type="ECO:0000256" key="2">
    <source>
        <dbReference type="ARBA" id="ARBA00023015"/>
    </source>
</evidence>
<feature type="modified residue" description="4-aspartylphosphate" evidence="4">
    <location>
        <position position="56"/>
    </location>
</feature>
<dbReference type="InterPro" id="IPR011006">
    <property type="entry name" value="CheY-like_superfamily"/>
</dbReference>
<reference evidence="6 7" key="1">
    <citation type="submission" date="2019-03" db="EMBL/GenBank/DDBJ databases">
        <title>Genomic Encyclopedia of Type Strains, Phase IV (KMG-IV): sequencing the most valuable type-strain genomes for metagenomic binning, comparative biology and taxonomic classification.</title>
        <authorList>
            <person name="Goeker M."/>
        </authorList>
    </citation>
    <scope>NUCLEOTIDE SEQUENCE [LARGE SCALE GENOMIC DNA]</scope>
    <source>
        <strain evidence="6 7">DSM 102969</strain>
    </source>
</reference>
<keyword evidence="3" id="KW-0804">Transcription</keyword>
<feature type="domain" description="Response regulatory" evidence="5">
    <location>
        <begin position="131"/>
        <end position="247"/>
    </location>
</feature>
<evidence type="ECO:0000256" key="4">
    <source>
        <dbReference type="PROSITE-ProRule" id="PRU00169"/>
    </source>
</evidence>
<dbReference type="Gene3D" id="3.40.50.2300">
    <property type="match status" value="2"/>
</dbReference>
<comment type="caution">
    <text evidence="6">The sequence shown here is derived from an EMBL/GenBank/DDBJ whole genome shotgun (WGS) entry which is preliminary data.</text>
</comment>
<keyword evidence="2" id="KW-0805">Transcription regulation</keyword>
<keyword evidence="1 4" id="KW-0597">Phosphoprotein</keyword>